<evidence type="ECO:0000313" key="1">
    <source>
        <dbReference type="EMBL" id="KAE9391737.1"/>
    </source>
</evidence>
<dbReference type="Proteomes" id="UP000799118">
    <property type="component" value="Unassembled WGS sequence"/>
</dbReference>
<evidence type="ECO:0000313" key="2">
    <source>
        <dbReference type="Proteomes" id="UP000799118"/>
    </source>
</evidence>
<name>A0A6A4H3M8_9AGAR</name>
<keyword evidence="2" id="KW-1185">Reference proteome</keyword>
<accession>A0A6A4H3M8</accession>
<sequence>MLLLCYPCFMYCILVVLYTLPRYNLNVKFLCPHPSCPLVPSSDEVYPLAGLSLLISQYLSHEYHHHNINENSS</sequence>
<dbReference type="EMBL" id="ML769614">
    <property type="protein sequence ID" value="KAE9391737.1"/>
    <property type="molecule type" value="Genomic_DNA"/>
</dbReference>
<proteinExistence type="predicted"/>
<organism evidence="1 2">
    <name type="scientific">Gymnopus androsaceus JB14</name>
    <dbReference type="NCBI Taxonomy" id="1447944"/>
    <lineage>
        <taxon>Eukaryota</taxon>
        <taxon>Fungi</taxon>
        <taxon>Dikarya</taxon>
        <taxon>Basidiomycota</taxon>
        <taxon>Agaricomycotina</taxon>
        <taxon>Agaricomycetes</taxon>
        <taxon>Agaricomycetidae</taxon>
        <taxon>Agaricales</taxon>
        <taxon>Marasmiineae</taxon>
        <taxon>Omphalotaceae</taxon>
        <taxon>Gymnopus</taxon>
    </lineage>
</organism>
<dbReference type="AlphaFoldDB" id="A0A6A4H3M8"/>
<reference evidence="1" key="1">
    <citation type="journal article" date="2019" name="Environ. Microbiol.">
        <title>Fungal ecological strategies reflected in gene transcription - a case study of two litter decomposers.</title>
        <authorList>
            <person name="Barbi F."/>
            <person name="Kohler A."/>
            <person name="Barry K."/>
            <person name="Baskaran P."/>
            <person name="Daum C."/>
            <person name="Fauchery L."/>
            <person name="Ihrmark K."/>
            <person name="Kuo A."/>
            <person name="LaButti K."/>
            <person name="Lipzen A."/>
            <person name="Morin E."/>
            <person name="Grigoriev I.V."/>
            <person name="Henrissat B."/>
            <person name="Lindahl B."/>
            <person name="Martin F."/>
        </authorList>
    </citation>
    <scope>NUCLEOTIDE SEQUENCE</scope>
    <source>
        <strain evidence="1">JB14</strain>
    </source>
</reference>
<protein>
    <submittedName>
        <fullName evidence="1">Uncharacterized protein</fullName>
    </submittedName>
</protein>
<gene>
    <name evidence="1" type="ORF">BT96DRAFT_299529</name>
</gene>